<name>A0A1I5FCV3_9BACT</name>
<dbReference type="NCBIfam" id="TIGR01368">
    <property type="entry name" value="CPSaseIIsmall"/>
    <property type="match status" value="1"/>
</dbReference>
<comment type="pathway">
    <text evidence="8">Pyrimidine metabolism; UMP biosynthesis via de novo pathway; (S)-dihydroorotate from bicarbonate: step 1/3.</text>
</comment>
<comment type="catalytic activity">
    <reaction evidence="7 8">
        <text>hydrogencarbonate + L-glutamine + 2 ATP + H2O = carbamoyl phosphate + L-glutamate + 2 ADP + phosphate + 2 H(+)</text>
        <dbReference type="Rhea" id="RHEA:18633"/>
        <dbReference type="ChEBI" id="CHEBI:15377"/>
        <dbReference type="ChEBI" id="CHEBI:15378"/>
        <dbReference type="ChEBI" id="CHEBI:17544"/>
        <dbReference type="ChEBI" id="CHEBI:29985"/>
        <dbReference type="ChEBI" id="CHEBI:30616"/>
        <dbReference type="ChEBI" id="CHEBI:43474"/>
        <dbReference type="ChEBI" id="CHEBI:58228"/>
        <dbReference type="ChEBI" id="CHEBI:58359"/>
        <dbReference type="ChEBI" id="CHEBI:456216"/>
        <dbReference type="EC" id="6.3.5.5"/>
    </reaction>
</comment>
<keyword evidence="8" id="KW-0665">Pyrimidine biosynthesis</keyword>
<dbReference type="InterPro" id="IPR002474">
    <property type="entry name" value="CarbamoylP_synth_ssu_N"/>
</dbReference>
<reference evidence="11" key="1">
    <citation type="submission" date="2016-10" db="EMBL/GenBank/DDBJ databases">
        <authorList>
            <person name="Varghese N."/>
            <person name="Submissions S."/>
        </authorList>
    </citation>
    <scope>NUCLEOTIDE SEQUENCE [LARGE SCALE GENOMIC DNA]</scope>
    <source>
        <strain evidence="11">DSM 15282</strain>
    </source>
</reference>
<feature type="active site" description="Nucleophile" evidence="8">
    <location>
        <position position="255"/>
    </location>
</feature>
<comment type="function">
    <text evidence="8">Small subunit of the glutamine-dependent carbamoyl phosphate synthetase (CPSase). CPSase catalyzes the formation of carbamoyl phosphate from the ammonia moiety of glutamine, carbonate, and phosphate donated by ATP, constituting the first step of 2 biosynthetic pathways, one leading to arginine and/or urea and the other to pyrimidine nucleotides. The small subunit (glutamine amidotransferase) binds and cleaves glutamine to supply the large subunit with the substrate ammonia.</text>
</comment>
<dbReference type="PANTHER" id="PTHR43418">
    <property type="entry name" value="MULTIFUNCTIONAL TRYPTOPHAN BIOSYNTHESIS PROTEIN-RELATED"/>
    <property type="match status" value="1"/>
</dbReference>
<feature type="binding site" evidence="8">
    <location>
        <position position="48"/>
    </location>
    <ligand>
        <name>L-glutamine</name>
        <dbReference type="ChEBI" id="CHEBI:58359"/>
    </ligand>
</feature>
<comment type="pathway">
    <text evidence="1 8">Amino-acid biosynthesis; L-arginine biosynthesis; carbamoyl phosphate from bicarbonate: step 1/1.</text>
</comment>
<dbReference type="Gene3D" id="3.40.50.880">
    <property type="match status" value="1"/>
</dbReference>
<dbReference type="NCBIfam" id="NF009475">
    <property type="entry name" value="PRK12838.1"/>
    <property type="match status" value="1"/>
</dbReference>
<evidence type="ECO:0000256" key="8">
    <source>
        <dbReference type="HAMAP-Rule" id="MF_01209"/>
    </source>
</evidence>
<comment type="catalytic activity">
    <reaction evidence="8">
        <text>L-glutamine + H2O = L-glutamate + NH4(+)</text>
        <dbReference type="Rhea" id="RHEA:15889"/>
        <dbReference type="ChEBI" id="CHEBI:15377"/>
        <dbReference type="ChEBI" id="CHEBI:28938"/>
        <dbReference type="ChEBI" id="CHEBI:29985"/>
        <dbReference type="ChEBI" id="CHEBI:58359"/>
    </reaction>
</comment>
<feature type="binding site" evidence="8">
    <location>
        <position position="256"/>
    </location>
    <ligand>
        <name>L-glutamine</name>
        <dbReference type="ChEBI" id="CHEBI:58359"/>
    </ligand>
</feature>
<dbReference type="InterPro" id="IPR006274">
    <property type="entry name" value="CarbamoylP_synth_ssu"/>
</dbReference>
<evidence type="ECO:0000256" key="2">
    <source>
        <dbReference type="ARBA" id="ARBA00007800"/>
    </source>
</evidence>
<dbReference type="GO" id="GO:0044205">
    <property type="term" value="P:'de novo' UMP biosynthetic process"/>
    <property type="evidence" value="ECO:0007669"/>
    <property type="project" value="UniProtKB-UniRule"/>
</dbReference>
<keyword evidence="6 8" id="KW-0315">Glutamine amidotransferase</keyword>
<proteinExistence type="inferred from homology"/>
<dbReference type="PRINTS" id="PR00099">
    <property type="entry name" value="CPSGATASE"/>
</dbReference>
<organism evidence="10 11">
    <name type="scientific">Algoriphagus ornithinivorans</name>
    <dbReference type="NCBI Taxonomy" id="226506"/>
    <lineage>
        <taxon>Bacteria</taxon>
        <taxon>Pseudomonadati</taxon>
        <taxon>Bacteroidota</taxon>
        <taxon>Cytophagia</taxon>
        <taxon>Cytophagales</taxon>
        <taxon>Cyclobacteriaceae</taxon>
        <taxon>Algoriphagus</taxon>
    </lineage>
</organism>
<keyword evidence="3 8" id="KW-0436">Ligase</keyword>
<dbReference type="InterPro" id="IPR036480">
    <property type="entry name" value="CarbP_synth_ssu_N_sf"/>
</dbReference>
<dbReference type="GO" id="GO:0004359">
    <property type="term" value="F:glutaminase activity"/>
    <property type="evidence" value="ECO:0007669"/>
    <property type="project" value="RHEA"/>
</dbReference>
<sequence>MIKHKATLLLADGTVFHGSLIGNPGTNGGEICFNTGMTGYQEIYTDPSYTGQVIVTTTSHIGNYGVHNEEVESDHPTIGGIVVNSFSEVYSRLDGHGSLQDYLVKYKITGIADIDTRKLVRHIRSQGAMNAIISSEFEGNLEGLKAELEKLPDMNGLELSSQVCTQEPYYYGDENASIKVACMDFGIKKNILRNLASRGVYCKVYPAKTKLAEMEEWQPNAYFLSNGPGDPAVMDYAVETVKDILNTGKPVFGICLGHQLLAESVGISTYKMHHGHRGINHPIKNMVTGKSEITSQNHGFNIVREDTEKHPEVEITHVHLNDNTVAGIKLKNKPAFSVQYHPESSPGPHDSRYLFDDFIALINQN</sequence>
<dbReference type="EMBL" id="FOVW01000004">
    <property type="protein sequence ID" value="SFO21446.1"/>
    <property type="molecule type" value="Genomic_DNA"/>
</dbReference>
<dbReference type="PROSITE" id="PS51273">
    <property type="entry name" value="GATASE_TYPE_1"/>
    <property type="match status" value="1"/>
</dbReference>
<dbReference type="InterPro" id="IPR035686">
    <property type="entry name" value="CPSase_GATase1"/>
</dbReference>
<dbReference type="UniPathway" id="UPA00068">
    <property type="reaction ID" value="UER00171"/>
</dbReference>
<dbReference type="HAMAP" id="MF_01209">
    <property type="entry name" value="CPSase_S_chain"/>
    <property type="match status" value="1"/>
</dbReference>
<dbReference type="Pfam" id="PF00988">
    <property type="entry name" value="CPSase_sm_chain"/>
    <property type="match status" value="1"/>
</dbReference>
<dbReference type="PRINTS" id="PR00097">
    <property type="entry name" value="ANTSNTHASEII"/>
</dbReference>
<evidence type="ECO:0000256" key="7">
    <source>
        <dbReference type="ARBA" id="ARBA00048816"/>
    </source>
</evidence>
<feature type="binding site" evidence="8">
    <location>
        <position position="229"/>
    </location>
    <ligand>
        <name>L-glutamine</name>
        <dbReference type="ChEBI" id="CHEBI:58359"/>
    </ligand>
</feature>
<feature type="region of interest" description="CPSase" evidence="8">
    <location>
        <begin position="1"/>
        <end position="178"/>
    </location>
</feature>
<feature type="binding site" evidence="8">
    <location>
        <position position="227"/>
    </location>
    <ligand>
        <name>L-glutamine</name>
        <dbReference type="ChEBI" id="CHEBI:58359"/>
    </ligand>
</feature>
<dbReference type="PRINTS" id="PR00096">
    <property type="entry name" value="GATASE"/>
</dbReference>
<comment type="subunit">
    <text evidence="8">Composed of two chains; the small (or glutamine) chain promotes the hydrolysis of glutamine to ammonia, which is used by the large (or ammonia) chain to synthesize carbamoyl phosphate. Tetramer of heterodimers (alpha,beta)4.</text>
</comment>
<dbReference type="GO" id="GO:0006526">
    <property type="term" value="P:L-arginine biosynthetic process"/>
    <property type="evidence" value="ECO:0007669"/>
    <property type="project" value="UniProtKB-UniRule"/>
</dbReference>
<comment type="similarity">
    <text evidence="2 8">Belongs to the CarA family.</text>
</comment>
<dbReference type="InterPro" id="IPR050472">
    <property type="entry name" value="Anth_synth/Amidotransfase"/>
</dbReference>
<dbReference type="SUPFAM" id="SSF52317">
    <property type="entry name" value="Class I glutamine amidotransferase-like"/>
    <property type="match status" value="1"/>
</dbReference>
<dbReference type="CDD" id="cd01744">
    <property type="entry name" value="GATase1_CPSase"/>
    <property type="match status" value="1"/>
</dbReference>
<dbReference type="EC" id="6.3.5.5" evidence="8"/>
<feature type="binding site" evidence="8">
    <location>
        <position position="299"/>
    </location>
    <ligand>
        <name>L-glutamine</name>
        <dbReference type="ChEBI" id="CHEBI:58359"/>
    </ligand>
</feature>
<dbReference type="Pfam" id="PF00117">
    <property type="entry name" value="GATase"/>
    <property type="match status" value="1"/>
</dbReference>
<evidence type="ECO:0000256" key="3">
    <source>
        <dbReference type="ARBA" id="ARBA00022598"/>
    </source>
</evidence>
<dbReference type="STRING" id="226506.SAMN04488519_104325"/>
<gene>
    <name evidence="8" type="primary">carA</name>
    <name evidence="10" type="ORF">SAMN04488519_104325</name>
</gene>
<dbReference type="UniPathway" id="UPA00070">
    <property type="reaction ID" value="UER00115"/>
</dbReference>
<feature type="binding site" evidence="8">
    <location>
        <position position="259"/>
    </location>
    <ligand>
        <name>L-glutamine</name>
        <dbReference type="ChEBI" id="CHEBI:58359"/>
    </ligand>
</feature>
<dbReference type="PANTHER" id="PTHR43418:SF7">
    <property type="entry name" value="CARBAMOYL-PHOSPHATE SYNTHASE SMALL CHAIN"/>
    <property type="match status" value="1"/>
</dbReference>
<evidence type="ECO:0000313" key="11">
    <source>
        <dbReference type="Proteomes" id="UP000199564"/>
    </source>
</evidence>
<feature type="active site" evidence="8">
    <location>
        <position position="341"/>
    </location>
</feature>
<dbReference type="RefSeq" id="WP_091652887.1">
    <property type="nucleotide sequence ID" value="NZ_FOVW01000004.1"/>
</dbReference>
<keyword evidence="8" id="KW-0028">Amino-acid biosynthesis</keyword>
<keyword evidence="4 8" id="KW-0547">Nucleotide-binding</keyword>
<evidence type="ECO:0000256" key="1">
    <source>
        <dbReference type="ARBA" id="ARBA00005077"/>
    </source>
</evidence>
<evidence type="ECO:0000256" key="5">
    <source>
        <dbReference type="ARBA" id="ARBA00022840"/>
    </source>
</evidence>
<dbReference type="Proteomes" id="UP000199564">
    <property type="component" value="Unassembled WGS sequence"/>
</dbReference>
<dbReference type="SMART" id="SM01097">
    <property type="entry name" value="CPSase_sm_chain"/>
    <property type="match status" value="1"/>
</dbReference>
<dbReference type="GO" id="GO:0006207">
    <property type="term" value="P:'de novo' pyrimidine nucleobase biosynthetic process"/>
    <property type="evidence" value="ECO:0007669"/>
    <property type="project" value="InterPro"/>
</dbReference>
<dbReference type="Gene3D" id="3.50.30.20">
    <property type="entry name" value="Carbamoyl-phosphate synthase small subunit, N-terminal domain"/>
    <property type="match status" value="1"/>
</dbReference>
<evidence type="ECO:0000259" key="9">
    <source>
        <dbReference type="SMART" id="SM01097"/>
    </source>
</evidence>
<evidence type="ECO:0000256" key="4">
    <source>
        <dbReference type="ARBA" id="ARBA00022741"/>
    </source>
</evidence>
<dbReference type="SUPFAM" id="SSF52021">
    <property type="entry name" value="Carbamoyl phosphate synthetase, small subunit N-terminal domain"/>
    <property type="match status" value="1"/>
</dbReference>
<keyword evidence="11" id="KW-1185">Reference proteome</keyword>
<feature type="binding site" evidence="8">
    <location>
        <position position="297"/>
    </location>
    <ligand>
        <name>L-glutamine</name>
        <dbReference type="ChEBI" id="CHEBI:58359"/>
    </ligand>
</feature>
<feature type="domain" description="Carbamoyl-phosphate synthase small subunit N-terminal" evidence="9">
    <location>
        <begin position="4"/>
        <end position="134"/>
    </location>
</feature>
<dbReference type="InterPro" id="IPR029062">
    <property type="entry name" value="Class_I_gatase-like"/>
</dbReference>
<keyword evidence="8" id="KW-0055">Arginine biosynthesis</keyword>
<dbReference type="InterPro" id="IPR017926">
    <property type="entry name" value="GATASE"/>
</dbReference>
<dbReference type="GO" id="GO:0004088">
    <property type="term" value="F:carbamoyl-phosphate synthase (glutamine-hydrolyzing) activity"/>
    <property type="evidence" value="ECO:0007669"/>
    <property type="project" value="UniProtKB-UniRule"/>
</dbReference>
<accession>A0A1I5FCV3</accession>
<keyword evidence="5 8" id="KW-0067">ATP-binding</keyword>
<dbReference type="AlphaFoldDB" id="A0A1I5FCV3"/>
<feature type="active site" evidence="8">
    <location>
        <position position="343"/>
    </location>
</feature>
<evidence type="ECO:0000313" key="10">
    <source>
        <dbReference type="EMBL" id="SFO21446.1"/>
    </source>
</evidence>
<dbReference type="GO" id="GO:0005524">
    <property type="term" value="F:ATP binding"/>
    <property type="evidence" value="ECO:0007669"/>
    <property type="project" value="UniProtKB-UniRule"/>
</dbReference>
<evidence type="ECO:0000256" key="6">
    <source>
        <dbReference type="ARBA" id="ARBA00022962"/>
    </source>
</evidence>
<feature type="binding site" evidence="8">
    <location>
        <position position="300"/>
    </location>
    <ligand>
        <name>L-glutamine</name>
        <dbReference type="ChEBI" id="CHEBI:58359"/>
    </ligand>
</feature>
<dbReference type="GO" id="GO:0006541">
    <property type="term" value="P:glutamine metabolic process"/>
    <property type="evidence" value="ECO:0007669"/>
    <property type="project" value="InterPro"/>
</dbReference>
<protein>
    <recommendedName>
        <fullName evidence="8">Carbamoyl phosphate synthase small chain</fullName>
        <ecNumber evidence="8">6.3.5.5</ecNumber>
    </recommendedName>
    <alternativeName>
        <fullName evidence="8">Carbamoyl phosphate synthetase glutamine chain</fullName>
    </alternativeName>
</protein>